<organism evidence="1 2">
    <name type="scientific">Corynebacterium sanguinis</name>
    <dbReference type="NCBI Taxonomy" id="2594913"/>
    <lineage>
        <taxon>Bacteria</taxon>
        <taxon>Bacillati</taxon>
        <taxon>Actinomycetota</taxon>
        <taxon>Actinomycetes</taxon>
        <taxon>Mycobacteriales</taxon>
        <taxon>Corynebacteriaceae</taxon>
        <taxon>Corynebacterium</taxon>
    </lineage>
</organism>
<evidence type="ECO:0000313" key="2">
    <source>
        <dbReference type="Proteomes" id="UP000336646"/>
    </source>
</evidence>
<evidence type="ECO:0000313" key="1">
    <source>
        <dbReference type="EMBL" id="TVS29798.1"/>
    </source>
</evidence>
<dbReference type="Proteomes" id="UP000336646">
    <property type="component" value="Unassembled WGS sequence"/>
</dbReference>
<dbReference type="OrthoDB" id="4459574at2"/>
<comment type="caution">
    <text evidence="1">The sequence shown here is derived from an EMBL/GenBank/DDBJ whole genome shotgun (WGS) entry which is preliminary data.</text>
</comment>
<proteinExistence type="predicted"/>
<name>A0A6C1U057_9CORY</name>
<dbReference type="RefSeq" id="WP_144772538.1">
    <property type="nucleotide sequence ID" value="NZ_RXIR01000003.1"/>
</dbReference>
<dbReference type="AlphaFoldDB" id="A0A6C1U057"/>
<gene>
    <name evidence="1" type="ORF">EKI59_02435</name>
</gene>
<sequence>MSKNATPSTAFMWLDCDAYRGEAGAPRPDLSDMSEGATYDGFDAFGGMETGFNISSEGAATPKQVMNYRQAPYKVSRAPRVDTITFRGVDTSKAYLDTITNGGRILQYPDGTVEIEPGTTEEFSLLLIAREGDDAGAYYSSRVTLSTPPTEGAVDGETLAGSEFSIIALEPLRKIYLERPAALADGDVVKVDATGKAIGSSVAGG</sequence>
<evidence type="ECO:0008006" key="3">
    <source>
        <dbReference type="Google" id="ProtNLM"/>
    </source>
</evidence>
<dbReference type="EMBL" id="RXIR01000003">
    <property type="protein sequence ID" value="TVS29798.1"/>
    <property type="molecule type" value="Genomic_DNA"/>
</dbReference>
<protein>
    <recommendedName>
        <fullName evidence="3">Phage tail protein</fullName>
    </recommendedName>
</protein>
<reference evidence="1 2" key="1">
    <citation type="submission" date="2018-12" db="EMBL/GenBank/DDBJ databases">
        <title>Corynebacterium sanguinis sp. nov., a clinically-associated and environmental corynebacterium.</title>
        <authorList>
            <person name="Gonzales-Siles L."/>
            <person name="Jaen-Luchoro D."/>
            <person name="Cardew S."/>
            <person name="Inganas E."/>
            <person name="Ohlen M."/>
            <person name="Jensie-Markopolous S."/>
            <person name="Pinyeiro-Iglesias B."/>
            <person name="Molin K."/>
            <person name="Skovbjerg S."/>
            <person name="Svensson-Stadler L."/>
            <person name="Funke G."/>
            <person name="Moore E.R.B."/>
        </authorList>
    </citation>
    <scope>NUCLEOTIDE SEQUENCE [LARGE SCALE GENOMIC DNA]</scope>
    <source>
        <strain evidence="1 2">58734</strain>
    </source>
</reference>
<accession>A0A6C1U057</accession>